<organism evidence="1 2">
    <name type="scientific">Smallanthus sonchifolius</name>
    <dbReference type="NCBI Taxonomy" id="185202"/>
    <lineage>
        <taxon>Eukaryota</taxon>
        <taxon>Viridiplantae</taxon>
        <taxon>Streptophyta</taxon>
        <taxon>Embryophyta</taxon>
        <taxon>Tracheophyta</taxon>
        <taxon>Spermatophyta</taxon>
        <taxon>Magnoliopsida</taxon>
        <taxon>eudicotyledons</taxon>
        <taxon>Gunneridae</taxon>
        <taxon>Pentapetalae</taxon>
        <taxon>asterids</taxon>
        <taxon>campanulids</taxon>
        <taxon>Asterales</taxon>
        <taxon>Asteraceae</taxon>
        <taxon>Asteroideae</taxon>
        <taxon>Heliantheae alliance</taxon>
        <taxon>Millerieae</taxon>
        <taxon>Smallanthus</taxon>
    </lineage>
</organism>
<name>A0ACB8Y0K6_9ASTR</name>
<proteinExistence type="predicted"/>
<gene>
    <name evidence="1" type="ORF">L1987_86626</name>
</gene>
<evidence type="ECO:0000313" key="1">
    <source>
        <dbReference type="EMBL" id="KAI3677008.1"/>
    </source>
</evidence>
<keyword evidence="2" id="KW-1185">Reference proteome</keyword>
<evidence type="ECO:0000313" key="2">
    <source>
        <dbReference type="Proteomes" id="UP001056120"/>
    </source>
</evidence>
<accession>A0ACB8Y0K6</accession>
<dbReference type="Proteomes" id="UP001056120">
    <property type="component" value="Linkage Group LG29"/>
</dbReference>
<dbReference type="EMBL" id="CM042046">
    <property type="protein sequence ID" value="KAI3677008.1"/>
    <property type="molecule type" value="Genomic_DNA"/>
</dbReference>
<reference evidence="1 2" key="2">
    <citation type="journal article" date="2022" name="Mol. Ecol. Resour.">
        <title>The genomes of chicory, endive, great burdock and yacon provide insights into Asteraceae paleo-polyploidization history and plant inulin production.</title>
        <authorList>
            <person name="Fan W."/>
            <person name="Wang S."/>
            <person name="Wang H."/>
            <person name="Wang A."/>
            <person name="Jiang F."/>
            <person name="Liu H."/>
            <person name="Zhao H."/>
            <person name="Xu D."/>
            <person name="Zhang Y."/>
        </authorList>
    </citation>
    <scope>NUCLEOTIDE SEQUENCE [LARGE SCALE GENOMIC DNA]</scope>
    <source>
        <strain evidence="2">cv. Yunnan</strain>
        <tissue evidence="1">Leaves</tissue>
    </source>
</reference>
<reference evidence="2" key="1">
    <citation type="journal article" date="2022" name="Mol. Ecol. Resour.">
        <title>The genomes of chicory, endive, great burdock and yacon provide insights into Asteraceae palaeo-polyploidization history and plant inulin production.</title>
        <authorList>
            <person name="Fan W."/>
            <person name="Wang S."/>
            <person name="Wang H."/>
            <person name="Wang A."/>
            <person name="Jiang F."/>
            <person name="Liu H."/>
            <person name="Zhao H."/>
            <person name="Xu D."/>
            <person name="Zhang Y."/>
        </authorList>
    </citation>
    <scope>NUCLEOTIDE SEQUENCE [LARGE SCALE GENOMIC DNA]</scope>
    <source>
        <strain evidence="2">cv. Yunnan</strain>
    </source>
</reference>
<protein>
    <submittedName>
        <fullName evidence="1">Uncharacterized protein</fullName>
    </submittedName>
</protein>
<comment type="caution">
    <text evidence="1">The sequence shown here is derived from an EMBL/GenBank/DDBJ whole genome shotgun (WGS) entry which is preliminary data.</text>
</comment>
<sequence length="233" mass="25957">MIAAAFFLCIFICCYIKKKKAKRNESEGGFRFINRLKFLEGSLMEKDMGKNVDLDVFDLSTIVDATDNFSPSNKLGEGGFGSVYKYAMEGLFSVKSDVYSFRILVLEIISGRKNNSYYQENSVINLIGHVWDLWKQEKVLTIVDSSLGDSLDAREVLLCIHVGILCVQELASDRPTMTDVAFMLSNHETMLPSPNQPAFIFRQLNNGRNSQSASASGGVASVDDETITILHAR</sequence>